<keyword evidence="2 4" id="KW-0418">Kinase</keyword>
<proteinExistence type="predicted"/>
<sequence>MKFYVIGDVTVDHLYHLNHIPAPGEEVSPIRSTMQPGGAGGTMSVTLARLGHEVSLAASVGSDPFAEVALKYVRESGVNTSPIQVIEDLLTSTITVMQTPDGKRAMISSGDANRQLDAAKLKKKDIESSDGLLVSAYSLIGGPQREYAIKAISYAKKASVPVLIDLGTGAVNAAGVKLLDTVLSADYLLLNRHELQTITETDNISDALLGLKDRGAGCVIVKVGAHGSIIWTPQETDLVESVPLGDEVVDSTGAGDTFSAVFAHAILSGKPLKQAAKMANLAGALAATAVGAQRKTITQTDLESVLA</sequence>
<dbReference type="InterPro" id="IPR002139">
    <property type="entry name" value="Ribo/fructo_kinase"/>
</dbReference>
<dbReference type="GO" id="GO:0016301">
    <property type="term" value="F:kinase activity"/>
    <property type="evidence" value="ECO:0007669"/>
    <property type="project" value="UniProtKB-KW"/>
</dbReference>
<dbReference type="OrthoDB" id="8578462at2"/>
<dbReference type="RefSeq" id="WP_146882746.1">
    <property type="nucleotide sequence ID" value="NZ_BJXB01000003.1"/>
</dbReference>
<dbReference type="PANTHER" id="PTHR10584:SF167">
    <property type="entry name" value="PFKB DOMAIN PROTEIN"/>
    <property type="match status" value="1"/>
</dbReference>
<dbReference type="Proteomes" id="UP000321306">
    <property type="component" value="Unassembled WGS sequence"/>
</dbReference>
<organism evidence="4 5">
    <name type="scientific">Deinococcus cellulosilyticus (strain DSM 18568 / NBRC 106333 / KACC 11606 / 5516J-15)</name>
    <dbReference type="NCBI Taxonomy" id="1223518"/>
    <lineage>
        <taxon>Bacteria</taxon>
        <taxon>Thermotogati</taxon>
        <taxon>Deinococcota</taxon>
        <taxon>Deinococci</taxon>
        <taxon>Deinococcales</taxon>
        <taxon>Deinococcaceae</taxon>
        <taxon>Deinococcus</taxon>
    </lineage>
</organism>
<name>A0A511MXG2_DEIC1</name>
<dbReference type="AlphaFoldDB" id="A0A511MXG2"/>
<evidence type="ECO:0000256" key="1">
    <source>
        <dbReference type="ARBA" id="ARBA00022679"/>
    </source>
</evidence>
<dbReference type="GO" id="GO:0006796">
    <property type="term" value="P:phosphate-containing compound metabolic process"/>
    <property type="evidence" value="ECO:0007669"/>
    <property type="project" value="UniProtKB-ARBA"/>
</dbReference>
<dbReference type="Gene3D" id="3.40.1190.20">
    <property type="match status" value="1"/>
</dbReference>
<keyword evidence="5" id="KW-1185">Reference proteome</keyword>
<dbReference type="Pfam" id="PF00294">
    <property type="entry name" value="PfkB"/>
    <property type="match status" value="1"/>
</dbReference>
<dbReference type="EMBL" id="BJXB01000003">
    <property type="protein sequence ID" value="GEM45282.1"/>
    <property type="molecule type" value="Genomic_DNA"/>
</dbReference>
<keyword evidence="1" id="KW-0808">Transferase</keyword>
<evidence type="ECO:0000313" key="5">
    <source>
        <dbReference type="Proteomes" id="UP000321306"/>
    </source>
</evidence>
<gene>
    <name evidence="4" type="ORF">DC3_09170</name>
</gene>
<accession>A0A511MXG2</accession>
<feature type="domain" description="Carbohydrate kinase PfkB" evidence="3">
    <location>
        <begin position="5"/>
        <end position="295"/>
    </location>
</feature>
<protein>
    <submittedName>
        <fullName evidence="4">Sugar kinase</fullName>
    </submittedName>
</protein>
<reference evidence="4 5" key="1">
    <citation type="submission" date="2019-07" db="EMBL/GenBank/DDBJ databases">
        <title>Whole genome shotgun sequence of Deinococcus cellulosilyticus NBRC 106333.</title>
        <authorList>
            <person name="Hosoyama A."/>
            <person name="Uohara A."/>
            <person name="Ohji S."/>
            <person name="Ichikawa N."/>
        </authorList>
    </citation>
    <scope>NUCLEOTIDE SEQUENCE [LARGE SCALE GENOMIC DNA]</scope>
    <source>
        <strain evidence="4 5">NBRC 106333</strain>
    </source>
</reference>
<evidence type="ECO:0000256" key="2">
    <source>
        <dbReference type="ARBA" id="ARBA00022777"/>
    </source>
</evidence>
<comment type="caution">
    <text evidence="4">The sequence shown here is derived from an EMBL/GenBank/DDBJ whole genome shotgun (WGS) entry which is preliminary data.</text>
</comment>
<dbReference type="InterPro" id="IPR011611">
    <property type="entry name" value="PfkB_dom"/>
</dbReference>
<dbReference type="SUPFAM" id="SSF53613">
    <property type="entry name" value="Ribokinase-like"/>
    <property type="match status" value="1"/>
</dbReference>
<evidence type="ECO:0000259" key="3">
    <source>
        <dbReference type="Pfam" id="PF00294"/>
    </source>
</evidence>
<evidence type="ECO:0000313" key="4">
    <source>
        <dbReference type="EMBL" id="GEM45282.1"/>
    </source>
</evidence>
<dbReference type="InterPro" id="IPR029056">
    <property type="entry name" value="Ribokinase-like"/>
</dbReference>
<dbReference type="PANTHER" id="PTHR10584">
    <property type="entry name" value="SUGAR KINASE"/>
    <property type="match status" value="1"/>
</dbReference>
<dbReference type="PRINTS" id="PR00990">
    <property type="entry name" value="RIBOKINASE"/>
</dbReference>